<proteinExistence type="predicted"/>
<gene>
    <name evidence="1" type="ORF">Helico6505_0130</name>
</gene>
<reference evidence="1" key="1">
    <citation type="journal article" date="2020" name="J. ISSAAS">
        <title>Lactobacilli and other gastrointestinal microbiota of Peromyscus leucopus, reservoir host for agents of Lyme disease and other zoonoses in North America.</title>
        <authorList>
            <person name="Milovic A."/>
            <person name="Bassam K."/>
            <person name="Shao H."/>
            <person name="Chatzistamou I."/>
            <person name="Tufts D.M."/>
            <person name="Diuk-Wasser M."/>
            <person name="Barbour A.G."/>
        </authorList>
    </citation>
    <scope>NUCLEOTIDE SEQUENCE</scope>
    <source>
        <strain evidence="1">LL4</strain>
    </source>
</reference>
<sequence length="87" mass="9657">MLEAVMAICVCASAIILTLGFIHTLNADLQTRPSSYQTYKNTLLSPVSSTQMITSLSPAHLTYETQALSYTHTFGETFVFYIPIHIQ</sequence>
<organism evidence="1">
    <name type="scientific">uncultured Helicobacter sp</name>
    <dbReference type="NCBI Taxonomy" id="175537"/>
    <lineage>
        <taxon>Bacteria</taxon>
        <taxon>Pseudomonadati</taxon>
        <taxon>Campylobacterota</taxon>
        <taxon>Epsilonproteobacteria</taxon>
        <taxon>Campylobacterales</taxon>
        <taxon>Helicobacteraceae</taxon>
        <taxon>Helicobacter</taxon>
        <taxon>environmental samples</taxon>
    </lineage>
</organism>
<accession>A0A650ELM0</accession>
<name>A0A650ELM0_9HELI</name>
<evidence type="ECO:0000313" key="1">
    <source>
        <dbReference type="EMBL" id="QGT50181.1"/>
    </source>
</evidence>
<protein>
    <submittedName>
        <fullName evidence="1">Uncharacterized protein</fullName>
    </submittedName>
</protein>
<dbReference type="AlphaFoldDB" id="A0A650ELM0"/>
<dbReference type="EMBL" id="MN577568">
    <property type="protein sequence ID" value="QGT50181.1"/>
    <property type="molecule type" value="Genomic_DNA"/>
</dbReference>